<dbReference type="GO" id="GO:0009099">
    <property type="term" value="P:L-valine biosynthetic process"/>
    <property type="evidence" value="ECO:0007669"/>
    <property type="project" value="TreeGrafter"/>
</dbReference>
<evidence type="ECO:0000313" key="8">
    <source>
        <dbReference type="Proteomes" id="UP000055019"/>
    </source>
</evidence>
<evidence type="ECO:0000259" key="4">
    <source>
        <dbReference type="Pfam" id="PF00205"/>
    </source>
</evidence>
<organism evidence="7 8">
    <name type="scientific">Caballeronia arvi</name>
    <dbReference type="NCBI Taxonomy" id="1777135"/>
    <lineage>
        <taxon>Bacteria</taxon>
        <taxon>Pseudomonadati</taxon>
        <taxon>Pseudomonadota</taxon>
        <taxon>Betaproteobacteria</taxon>
        <taxon>Burkholderiales</taxon>
        <taxon>Burkholderiaceae</taxon>
        <taxon>Caballeronia</taxon>
    </lineage>
</organism>
<dbReference type="CDD" id="cd00568">
    <property type="entry name" value="TPP_enzymes"/>
    <property type="match status" value="1"/>
</dbReference>
<feature type="domain" description="Thiamine pyrophosphate enzyme N-terminal TPP-binding" evidence="6">
    <location>
        <begin position="14"/>
        <end position="132"/>
    </location>
</feature>
<gene>
    <name evidence="7" type="ORF">AWB74_02345</name>
</gene>
<dbReference type="InterPro" id="IPR012001">
    <property type="entry name" value="Thiamin_PyroP_enz_TPP-bd_dom"/>
</dbReference>
<feature type="domain" description="Thiamine pyrophosphate enzyme TPP-binding" evidence="5">
    <location>
        <begin position="393"/>
        <end position="535"/>
    </location>
</feature>
<dbReference type="SUPFAM" id="SSF52467">
    <property type="entry name" value="DHS-like NAD/FAD-binding domain"/>
    <property type="match status" value="1"/>
</dbReference>
<evidence type="ECO:0000259" key="5">
    <source>
        <dbReference type="Pfam" id="PF02775"/>
    </source>
</evidence>
<dbReference type="Gene3D" id="3.40.50.1220">
    <property type="entry name" value="TPP-binding domain"/>
    <property type="match status" value="1"/>
</dbReference>
<evidence type="ECO:0000256" key="3">
    <source>
        <dbReference type="RuleBase" id="RU362132"/>
    </source>
</evidence>
<evidence type="ECO:0000313" key="7">
    <source>
        <dbReference type="EMBL" id="SAL50631.1"/>
    </source>
</evidence>
<keyword evidence="8" id="KW-1185">Reference proteome</keyword>
<dbReference type="Gene3D" id="3.40.50.970">
    <property type="match status" value="2"/>
</dbReference>
<dbReference type="GO" id="GO:0030976">
    <property type="term" value="F:thiamine pyrophosphate binding"/>
    <property type="evidence" value="ECO:0007669"/>
    <property type="project" value="InterPro"/>
</dbReference>
<sequence length="563" mass="59935">MFLEALLVMSEKTTVGELIAAFLEQCGVRTAFGVISIHNMPILDAIGRRGNIRYVGARGEAGALNMADGLARVSGELGVAFTSTGTAAGNAAGAMVEALTAGTALLHVTGQIETEYLDQDLAYIHEAPDQLSMLQSISKAAFRVRTVDTALPTIREAVRVALTAPAGPVSVEIPIDIQAAEIEWPADLAAPHVGTLTHDPLRLKQLADALTNAKRPLLWLGGGTRHARSAVERLVKLGFGVVTSVQGRGVLPEDHPATLGAFNVHPSVEAFYKTCDALVVVGSRLRGNETLKYKLALPQPLYRVDADALADNRGYRNELFVHGDASRVLDELATLLEGRIRIDSKFAGDLAAAREKAVAEVSKGLGPYKRLVDSLQRAVGRDYNWVRDVTISNSTWGNRLLKIFNPRAGVHALGGGIGQGMQMAIGAALSGAAKKTVALVGDGGLMVNVGELATAVQEKANVMIVLMNDQCYGVIRNIQDAAYGGRRMFVDLHQPDFAQFCASLGLAHRRITSLDQADDIVREGLAIDGPVLVEVDMLSVGSFATAFAGPPVKKEEPKEPEYA</sequence>
<dbReference type="CDD" id="cd07035">
    <property type="entry name" value="TPP_PYR_POX_like"/>
    <property type="match status" value="1"/>
</dbReference>
<dbReference type="GO" id="GO:0050660">
    <property type="term" value="F:flavin adenine dinucleotide binding"/>
    <property type="evidence" value="ECO:0007669"/>
    <property type="project" value="TreeGrafter"/>
</dbReference>
<dbReference type="AlphaFoldDB" id="A0A158I3B4"/>
<dbReference type="SUPFAM" id="SSF52518">
    <property type="entry name" value="Thiamin diphosphate-binding fold (THDP-binding)"/>
    <property type="match status" value="2"/>
</dbReference>
<accession>A0A158I3B4</accession>
<dbReference type="EMBL" id="FCOM02000008">
    <property type="protein sequence ID" value="SAL50631.1"/>
    <property type="molecule type" value="Genomic_DNA"/>
</dbReference>
<keyword evidence="2 3" id="KW-0786">Thiamine pyrophosphate</keyword>
<comment type="caution">
    <text evidence="7">The sequence shown here is derived from an EMBL/GenBank/DDBJ whole genome shotgun (WGS) entry which is preliminary data.</text>
</comment>
<reference evidence="7" key="1">
    <citation type="submission" date="2016-01" db="EMBL/GenBank/DDBJ databases">
        <authorList>
            <person name="Peeters C."/>
        </authorList>
    </citation>
    <scope>NUCLEOTIDE SEQUENCE [LARGE SCALE GENOMIC DNA]</scope>
    <source>
        <strain evidence="7">LMG 29317</strain>
    </source>
</reference>
<dbReference type="InterPro" id="IPR011766">
    <property type="entry name" value="TPP_enzyme_TPP-bd"/>
</dbReference>
<dbReference type="NCBIfam" id="NF005470">
    <property type="entry name" value="PRK07064.1"/>
    <property type="match status" value="1"/>
</dbReference>
<name>A0A158I3B4_9BURK</name>
<protein>
    <submittedName>
        <fullName evidence="7">Acetolactate synthase</fullName>
    </submittedName>
</protein>
<dbReference type="InterPro" id="IPR045229">
    <property type="entry name" value="TPP_enz"/>
</dbReference>
<dbReference type="PANTHER" id="PTHR18968">
    <property type="entry name" value="THIAMINE PYROPHOSPHATE ENZYMES"/>
    <property type="match status" value="1"/>
</dbReference>
<dbReference type="Proteomes" id="UP000055019">
    <property type="component" value="Unassembled WGS sequence"/>
</dbReference>
<dbReference type="Pfam" id="PF00205">
    <property type="entry name" value="TPP_enzyme_M"/>
    <property type="match status" value="1"/>
</dbReference>
<dbReference type="Pfam" id="PF02776">
    <property type="entry name" value="TPP_enzyme_N"/>
    <property type="match status" value="1"/>
</dbReference>
<dbReference type="InterPro" id="IPR029035">
    <property type="entry name" value="DHS-like_NAD/FAD-binding_dom"/>
</dbReference>
<dbReference type="InterPro" id="IPR029061">
    <property type="entry name" value="THDP-binding"/>
</dbReference>
<dbReference type="PANTHER" id="PTHR18968:SF13">
    <property type="entry name" value="ACETOLACTATE SYNTHASE CATALYTIC SUBUNIT, MITOCHONDRIAL"/>
    <property type="match status" value="1"/>
</dbReference>
<dbReference type="GO" id="GO:0003984">
    <property type="term" value="F:acetolactate synthase activity"/>
    <property type="evidence" value="ECO:0007669"/>
    <property type="project" value="TreeGrafter"/>
</dbReference>
<dbReference type="GO" id="GO:0005948">
    <property type="term" value="C:acetolactate synthase complex"/>
    <property type="evidence" value="ECO:0007669"/>
    <property type="project" value="TreeGrafter"/>
</dbReference>
<dbReference type="Pfam" id="PF02775">
    <property type="entry name" value="TPP_enzyme_C"/>
    <property type="match status" value="1"/>
</dbReference>
<feature type="domain" description="Thiamine pyrophosphate enzyme central" evidence="4">
    <location>
        <begin position="203"/>
        <end position="332"/>
    </location>
</feature>
<evidence type="ECO:0000256" key="2">
    <source>
        <dbReference type="ARBA" id="ARBA00023052"/>
    </source>
</evidence>
<proteinExistence type="inferred from homology"/>
<dbReference type="GO" id="GO:0009097">
    <property type="term" value="P:isoleucine biosynthetic process"/>
    <property type="evidence" value="ECO:0007669"/>
    <property type="project" value="TreeGrafter"/>
</dbReference>
<evidence type="ECO:0000259" key="6">
    <source>
        <dbReference type="Pfam" id="PF02776"/>
    </source>
</evidence>
<comment type="similarity">
    <text evidence="1 3">Belongs to the TPP enzyme family.</text>
</comment>
<evidence type="ECO:0000256" key="1">
    <source>
        <dbReference type="ARBA" id="ARBA00007812"/>
    </source>
</evidence>
<dbReference type="GO" id="GO:0000287">
    <property type="term" value="F:magnesium ion binding"/>
    <property type="evidence" value="ECO:0007669"/>
    <property type="project" value="InterPro"/>
</dbReference>
<dbReference type="InterPro" id="IPR012000">
    <property type="entry name" value="Thiamin_PyroP_enz_cen_dom"/>
</dbReference>